<dbReference type="InterPro" id="IPR006935">
    <property type="entry name" value="Helicase/UvrB_N"/>
</dbReference>
<reference evidence="2" key="2">
    <citation type="submission" date="2019-04" db="EMBL/GenBank/DDBJ databases">
        <authorList>
            <person name="Zou H."/>
        </authorList>
    </citation>
    <scope>NUCLEOTIDE SEQUENCE</scope>
    <source>
        <strain evidence="2">2015oxa</strain>
    </source>
</reference>
<gene>
    <name evidence="2" type="ORF">E2650_14145</name>
</gene>
<dbReference type="GO" id="GO:0005524">
    <property type="term" value="F:ATP binding"/>
    <property type="evidence" value="ECO:0007669"/>
    <property type="project" value="InterPro"/>
</dbReference>
<dbReference type="InterPro" id="IPR050742">
    <property type="entry name" value="Helicase_Restrict-Modif_Enz"/>
</dbReference>
<dbReference type="Pfam" id="PF04851">
    <property type="entry name" value="ResIII"/>
    <property type="match status" value="1"/>
</dbReference>
<dbReference type="EMBL" id="SUNE01000009">
    <property type="protein sequence ID" value="MDG5901010.1"/>
    <property type="molecule type" value="Genomic_DNA"/>
</dbReference>
<accession>A0AAW6QZV2</accession>
<dbReference type="GO" id="GO:0005829">
    <property type="term" value="C:cytosol"/>
    <property type="evidence" value="ECO:0007669"/>
    <property type="project" value="TreeGrafter"/>
</dbReference>
<dbReference type="AlphaFoldDB" id="A0AAW6QZV2"/>
<reference evidence="2" key="1">
    <citation type="journal article" date="2019" name="Int J Environ Res Public Health">
        <title>Characterization of Chromosome-Mediated BlaOXA-894 in Shewanella xiamenensis Isolated from Pig Wastewater.</title>
        <authorList>
            <person name="Zou H."/>
            <person name="Zhou Z."/>
            <person name="Xia H."/>
            <person name="Zhao Q."/>
            <person name="Li X."/>
        </authorList>
    </citation>
    <scope>NUCLEOTIDE SEQUENCE</scope>
    <source>
        <strain evidence="2">2015oxa</strain>
    </source>
</reference>
<name>A0AAW6QZV2_9GAMM</name>
<dbReference type="Gene3D" id="3.40.50.300">
    <property type="entry name" value="P-loop containing nucleotide triphosphate hydrolases"/>
    <property type="match status" value="2"/>
</dbReference>
<comment type="caution">
    <text evidence="2">The sequence shown here is derived from an EMBL/GenBank/DDBJ whole genome shotgun (WGS) entry which is preliminary data.</text>
</comment>
<dbReference type="PROSITE" id="PS51192">
    <property type="entry name" value="HELICASE_ATP_BIND_1"/>
    <property type="match status" value="1"/>
</dbReference>
<evidence type="ECO:0000313" key="2">
    <source>
        <dbReference type="EMBL" id="MDG5901010.1"/>
    </source>
</evidence>
<dbReference type="SMART" id="SM00487">
    <property type="entry name" value="DEXDc"/>
    <property type="match status" value="1"/>
</dbReference>
<dbReference type="Proteomes" id="UP001152518">
    <property type="component" value="Unassembled WGS sequence"/>
</dbReference>
<evidence type="ECO:0000259" key="1">
    <source>
        <dbReference type="PROSITE" id="PS51192"/>
    </source>
</evidence>
<protein>
    <submittedName>
        <fullName evidence="2">Diguanylate cyclase</fullName>
    </submittedName>
</protein>
<dbReference type="RefSeq" id="WP_279255388.1">
    <property type="nucleotide sequence ID" value="NZ_SUNE01000009.1"/>
</dbReference>
<dbReference type="SUPFAM" id="SSF52540">
    <property type="entry name" value="P-loop containing nucleoside triphosphate hydrolases"/>
    <property type="match status" value="2"/>
</dbReference>
<feature type="domain" description="Helicase ATP-binding" evidence="1">
    <location>
        <begin position="15"/>
        <end position="172"/>
    </location>
</feature>
<proteinExistence type="predicted"/>
<dbReference type="InterPro" id="IPR014001">
    <property type="entry name" value="Helicase_ATP-bd"/>
</dbReference>
<dbReference type="GO" id="GO:0003677">
    <property type="term" value="F:DNA binding"/>
    <property type="evidence" value="ECO:0007669"/>
    <property type="project" value="InterPro"/>
</dbReference>
<dbReference type="Pfam" id="PF00271">
    <property type="entry name" value="Helicase_C"/>
    <property type="match status" value="1"/>
</dbReference>
<dbReference type="PANTHER" id="PTHR47396:SF1">
    <property type="entry name" value="ATP-DEPENDENT HELICASE IRC3-RELATED"/>
    <property type="match status" value="1"/>
</dbReference>
<sequence length="466" mass="52906">MKLRQWQRACVDEALRRYQTQSHFMCLATPGAGKTIMAAELAARLIAMGKIDFVLCFSPSSEVNDSIRSTFSKRLDKRFDGLMGAIGSVYTYQFMPSLTEAFWQLLRTHKVFVIMDEVHHLKGNLLSNANAWGEEVLLNIQYHAAYTLALSGTPWRSDKAPIVLSRFTEPDNTIHCDFSYGLQKAIEDNVCRKPNIVLIDNDKIKLETSQSTEVFSSIKELILDSKFNYQNLIIHEQIMHYMLSQGVKKLADIRVSNPDAGGLVVASSIKHAKRLHHMLVTDFKQTASIVTSRTRNPSGIIDDFRKNYSQWIVNVGMISEGTDIPRLQVCCHLSRIKTEMHYRQVLGRILRVTSDETQQAWLFTLAEASLTEFAYRIDQDLPNHSVVISLTEQQELDLGAEQDRKNVPSHPMVIRPEELTLEGLPIASKVSTNIADINEENLYNLALIGGYKEQIVRMFDTHPFNS</sequence>
<dbReference type="InterPro" id="IPR027417">
    <property type="entry name" value="P-loop_NTPase"/>
</dbReference>
<dbReference type="InterPro" id="IPR001650">
    <property type="entry name" value="Helicase_C-like"/>
</dbReference>
<dbReference type="GO" id="GO:0016787">
    <property type="term" value="F:hydrolase activity"/>
    <property type="evidence" value="ECO:0007669"/>
    <property type="project" value="InterPro"/>
</dbReference>
<dbReference type="PANTHER" id="PTHR47396">
    <property type="entry name" value="TYPE I RESTRICTION ENZYME ECOKI R PROTEIN"/>
    <property type="match status" value="1"/>
</dbReference>
<organism evidence="2">
    <name type="scientific">Shewanella xiamenensis</name>
    <dbReference type="NCBI Taxonomy" id="332186"/>
    <lineage>
        <taxon>Bacteria</taxon>
        <taxon>Pseudomonadati</taxon>
        <taxon>Pseudomonadota</taxon>
        <taxon>Gammaproteobacteria</taxon>
        <taxon>Alteromonadales</taxon>
        <taxon>Shewanellaceae</taxon>
        <taxon>Shewanella</taxon>
    </lineage>
</organism>